<keyword evidence="3 6" id="KW-0812">Transmembrane</keyword>
<evidence type="ECO:0000259" key="7">
    <source>
        <dbReference type="PROSITE" id="PS50850"/>
    </source>
</evidence>
<dbReference type="GO" id="GO:0016020">
    <property type="term" value="C:membrane"/>
    <property type="evidence" value="ECO:0007669"/>
    <property type="project" value="UniProtKB-SubCell"/>
</dbReference>
<evidence type="ECO:0000256" key="2">
    <source>
        <dbReference type="ARBA" id="ARBA00022448"/>
    </source>
</evidence>
<keyword evidence="2" id="KW-0813">Transport</keyword>
<dbReference type="SUPFAM" id="SSF103473">
    <property type="entry name" value="MFS general substrate transporter"/>
    <property type="match status" value="1"/>
</dbReference>
<dbReference type="FunFam" id="1.20.1250.20:FF:000013">
    <property type="entry name" value="MFS general substrate transporter"/>
    <property type="match status" value="1"/>
</dbReference>
<feature type="transmembrane region" description="Helical" evidence="6">
    <location>
        <begin position="190"/>
        <end position="210"/>
    </location>
</feature>
<evidence type="ECO:0000256" key="1">
    <source>
        <dbReference type="ARBA" id="ARBA00004141"/>
    </source>
</evidence>
<feature type="transmembrane region" description="Helical" evidence="6">
    <location>
        <begin position="123"/>
        <end position="145"/>
    </location>
</feature>
<feature type="transmembrane region" description="Helical" evidence="6">
    <location>
        <begin position="304"/>
        <end position="321"/>
    </location>
</feature>
<feature type="domain" description="Major facilitator superfamily (MFS) profile" evidence="7">
    <location>
        <begin position="31"/>
        <end position="448"/>
    </location>
</feature>
<evidence type="ECO:0000256" key="3">
    <source>
        <dbReference type="ARBA" id="ARBA00022692"/>
    </source>
</evidence>
<dbReference type="Pfam" id="PF07690">
    <property type="entry name" value="MFS_1"/>
    <property type="match status" value="1"/>
</dbReference>
<proteinExistence type="predicted"/>
<evidence type="ECO:0000313" key="9">
    <source>
        <dbReference type="Proteomes" id="UP000283383"/>
    </source>
</evidence>
<feature type="transmembrane region" description="Helical" evidence="6">
    <location>
        <begin position="157"/>
        <end position="178"/>
    </location>
</feature>
<dbReference type="InterPro" id="IPR011701">
    <property type="entry name" value="MFS"/>
</dbReference>
<feature type="transmembrane region" description="Helical" evidence="6">
    <location>
        <begin position="328"/>
        <end position="351"/>
    </location>
</feature>
<keyword evidence="9" id="KW-1185">Reference proteome</keyword>
<dbReference type="FunFam" id="1.20.1250.20:FF:000034">
    <property type="entry name" value="MFS general substrate transporter"/>
    <property type="match status" value="1"/>
</dbReference>
<feature type="transmembrane region" description="Helical" evidence="6">
    <location>
        <begin position="392"/>
        <end position="411"/>
    </location>
</feature>
<organism evidence="8 9">
    <name type="scientific">Golovinomyces cichoracearum</name>
    <dbReference type="NCBI Taxonomy" id="62708"/>
    <lineage>
        <taxon>Eukaryota</taxon>
        <taxon>Fungi</taxon>
        <taxon>Dikarya</taxon>
        <taxon>Ascomycota</taxon>
        <taxon>Pezizomycotina</taxon>
        <taxon>Leotiomycetes</taxon>
        <taxon>Erysiphales</taxon>
        <taxon>Erysiphaceae</taxon>
        <taxon>Golovinomyces</taxon>
    </lineage>
</organism>
<dbReference type="Proteomes" id="UP000283383">
    <property type="component" value="Unassembled WGS sequence"/>
</dbReference>
<feature type="transmembrane region" description="Helical" evidence="6">
    <location>
        <begin position="261"/>
        <end position="284"/>
    </location>
</feature>
<dbReference type="PANTHER" id="PTHR43791:SF48">
    <property type="entry name" value="TRANSPORTER, PUTATIVE (AFU_ORTHOLOGUE AFUA_4G01000)-RELATED"/>
    <property type="match status" value="1"/>
</dbReference>
<evidence type="ECO:0000256" key="6">
    <source>
        <dbReference type="SAM" id="Phobius"/>
    </source>
</evidence>
<evidence type="ECO:0000313" key="8">
    <source>
        <dbReference type="EMBL" id="RKF59846.1"/>
    </source>
</evidence>
<dbReference type="Gene3D" id="1.20.1250.20">
    <property type="entry name" value="MFS general substrate transporter like domains"/>
    <property type="match status" value="2"/>
</dbReference>
<reference evidence="8 9" key="1">
    <citation type="journal article" date="2018" name="BMC Genomics">
        <title>Comparative genome analyses reveal sequence features reflecting distinct modes of host-adaptation between dicot and monocot powdery mildew.</title>
        <authorList>
            <person name="Wu Y."/>
            <person name="Ma X."/>
            <person name="Pan Z."/>
            <person name="Kale S.D."/>
            <person name="Song Y."/>
            <person name="King H."/>
            <person name="Zhang Q."/>
            <person name="Presley C."/>
            <person name="Deng X."/>
            <person name="Wei C.I."/>
            <person name="Xiao S."/>
        </authorList>
    </citation>
    <scope>NUCLEOTIDE SEQUENCE [LARGE SCALE GENOMIC DNA]</scope>
    <source>
        <strain evidence="8">UMSG3</strain>
    </source>
</reference>
<evidence type="ECO:0000256" key="5">
    <source>
        <dbReference type="ARBA" id="ARBA00023136"/>
    </source>
</evidence>
<keyword evidence="4 6" id="KW-1133">Transmembrane helix</keyword>
<keyword evidence="5 6" id="KW-0472">Membrane</keyword>
<dbReference type="AlphaFoldDB" id="A0A420HR01"/>
<dbReference type="PROSITE" id="PS50850">
    <property type="entry name" value="MFS"/>
    <property type="match status" value="1"/>
</dbReference>
<feature type="transmembrane region" description="Helical" evidence="6">
    <location>
        <begin position="27"/>
        <end position="48"/>
    </location>
</feature>
<dbReference type="EMBL" id="MCBQ01017115">
    <property type="protein sequence ID" value="RKF59846.1"/>
    <property type="molecule type" value="Genomic_DNA"/>
</dbReference>
<feature type="transmembrane region" description="Helical" evidence="6">
    <location>
        <begin position="357"/>
        <end position="380"/>
    </location>
</feature>
<comment type="subcellular location">
    <subcellularLocation>
        <location evidence="1">Membrane</location>
        <topology evidence="1">Multi-pass membrane protein</topology>
    </subcellularLocation>
</comment>
<evidence type="ECO:0000256" key="4">
    <source>
        <dbReference type="ARBA" id="ARBA00022989"/>
    </source>
</evidence>
<feature type="transmembrane region" description="Helical" evidence="6">
    <location>
        <begin position="97"/>
        <end position="117"/>
    </location>
</feature>
<gene>
    <name evidence="8" type="ORF">GcM3_171003</name>
</gene>
<dbReference type="InterPro" id="IPR020846">
    <property type="entry name" value="MFS_dom"/>
</dbReference>
<feature type="transmembrane region" description="Helical" evidence="6">
    <location>
        <begin position="423"/>
        <end position="443"/>
    </location>
</feature>
<dbReference type="PANTHER" id="PTHR43791">
    <property type="entry name" value="PERMEASE-RELATED"/>
    <property type="match status" value="1"/>
</dbReference>
<feature type="transmembrane region" description="Helical" evidence="6">
    <location>
        <begin position="68"/>
        <end position="90"/>
    </location>
</feature>
<sequence>MLYSSHRNAEEPNQIDIKSEAALRRKIDYYVVPTVAILYLFCFIDRANIGNAKLAGLERDLKMTGFDFNKMLTAFYISYVFFEIPCNVICKWMGPGWFIPLISLGFGVCSLCMAFVQNLQSASVVRFLIGSFEAGMLPGIAYYLSRWYRRRELVFRLSLYIVMAPIAGAFGGLLASGILKINSIGMIHSWRLIFFIEGLMTIIVALISFLTMTDRPETARWLTPEEKSLCHTRIKSELTNHVDILDKIDTKKLFRGIFNPVTLPVSLIFLLVNITVQGFSFFTPTIVATIYPNSSVISQQLHTVPPYLVGAFFTLLIPLLSSKYDKRMYFFIISAPLMIIGYLIFVVTSIHDAKIRYAATFLMASGSFSFGALCNAQVAANVVSDTARSGAMATNGMLGSLGGLASTWSILPSDAPNFLIGNALNLATSATILLISVLLLFWMKWDNRRRNSRNLPEELCKLNELSQKQVEDLEWRHPLFRWKI</sequence>
<accession>A0A420HR01</accession>
<comment type="caution">
    <text evidence="8">The sequence shown here is derived from an EMBL/GenBank/DDBJ whole genome shotgun (WGS) entry which is preliminary data.</text>
</comment>
<dbReference type="GO" id="GO:0022857">
    <property type="term" value="F:transmembrane transporter activity"/>
    <property type="evidence" value="ECO:0007669"/>
    <property type="project" value="InterPro"/>
</dbReference>
<protein>
    <submittedName>
        <fullName evidence="8">Putative transporter</fullName>
    </submittedName>
</protein>
<dbReference type="STRING" id="62708.A0A420HR01"/>
<dbReference type="InterPro" id="IPR036259">
    <property type="entry name" value="MFS_trans_sf"/>
</dbReference>
<name>A0A420HR01_9PEZI</name>